<name>A0A2W2CB63_9HYPH</name>
<feature type="transmembrane region" description="Helical" evidence="1">
    <location>
        <begin position="68"/>
        <end position="91"/>
    </location>
</feature>
<dbReference type="NCBIfam" id="NF008528">
    <property type="entry name" value="PRK11463.1-2"/>
    <property type="match status" value="1"/>
</dbReference>
<keyword evidence="1" id="KW-0472">Membrane</keyword>
<keyword evidence="1" id="KW-1133">Transmembrane helix</keyword>
<protein>
    <recommendedName>
        <fullName evidence="4">FxsA family protein</fullName>
    </recommendedName>
</protein>
<dbReference type="Pfam" id="PF04186">
    <property type="entry name" value="FxsA"/>
    <property type="match status" value="1"/>
</dbReference>
<organism evidence="2 3">
    <name type="scientific">Aestuariivirga litoralis</name>
    <dbReference type="NCBI Taxonomy" id="2650924"/>
    <lineage>
        <taxon>Bacteria</taxon>
        <taxon>Pseudomonadati</taxon>
        <taxon>Pseudomonadota</taxon>
        <taxon>Alphaproteobacteria</taxon>
        <taxon>Hyphomicrobiales</taxon>
        <taxon>Aestuariivirgaceae</taxon>
        <taxon>Aestuariivirga</taxon>
    </lineage>
</organism>
<dbReference type="RefSeq" id="WP_111197877.1">
    <property type="nucleotide sequence ID" value="NZ_QKVK01000003.1"/>
</dbReference>
<dbReference type="InterPro" id="IPR007313">
    <property type="entry name" value="FxsA"/>
</dbReference>
<dbReference type="AlphaFoldDB" id="A0A2W2CB63"/>
<keyword evidence="1" id="KW-0812">Transmembrane</keyword>
<reference evidence="3" key="1">
    <citation type="submission" date="2018-06" db="EMBL/GenBank/DDBJ databases">
        <title>Aestuariibacter litoralis strain KCTC 52945T.</title>
        <authorList>
            <person name="Li X."/>
            <person name="Salam N."/>
            <person name="Li J.-L."/>
            <person name="Chen Y.-M."/>
            <person name="Yang Z.-W."/>
            <person name="Zhang L.-Y."/>
            <person name="Han M.-X."/>
            <person name="Xiao M."/>
            <person name="Li W.-J."/>
        </authorList>
    </citation>
    <scope>NUCLEOTIDE SEQUENCE [LARGE SCALE GENOMIC DNA]</scope>
    <source>
        <strain evidence="3">KCTC 52945</strain>
    </source>
</reference>
<dbReference type="PANTHER" id="PTHR35335:SF1">
    <property type="entry name" value="UPF0716 PROTEIN FXSA"/>
    <property type="match status" value="1"/>
</dbReference>
<dbReference type="GO" id="GO:0016020">
    <property type="term" value="C:membrane"/>
    <property type="evidence" value="ECO:0007669"/>
    <property type="project" value="InterPro"/>
</dbReference>
<accession>A0A2W2CB63</accession>
<dbReference type="Proteomes" id="UP000248795">
    <property type="component" value="Unassembled WGS sequence"/>
</dbReference>
<dbReference type="PANTHER" id="PTHR35335">
    <property type="entry name" value="UPF0716 PROTEIN FXSA"/>
    <property type="match status" value="1"/>
</dbReference>
<evidence type="ECO:0000256" key="1">
    <source>
        <dbReference type="SAM" id="Phobius"/>
    </source>
</evidence>
<proteinExistence type="predicted"/>
<evidence type="ECO:0000313" key="2">
    <source>
        <dbReference type="EMBL" id="PZF77433.1"/>
    </source>
</evidence>
<gene>
    <name evidence="2" type="ORF">DK847_08930</name>
</gene>
<keyword evidence="3" id="KW-1185">Reference proteome</keyword>
<evidence type="ECO:0000313" key="3">
    <source>
        <dbReference type="Proteomes" id="UP000248795"/>
    </source>
</evidence>
<sequence length="150" mass="15761">MIRTLPLLFLAAAAAEIASIIWVGKLIGIVPTLLLMMLGGVIGVRLIKSAGTGIVAALRSPVQSASPLKGLGGLAAAQTASGLLFLLPGFFSDAVALLLFLPGVRRWIGQRFVVETYSTPPAGQRRYDRIIEAEAVEISGDIEPPDRAGR</sequence>
<dbReference type="EMBL" id="QKVK01000003">
    <property type="protein sequence ID" value="PZF77433.1"/>
    <property type="molecule type" value="Genomic_DNA"/>
</dbReference>
<comment type="caution">
    <text evidence="2">The sequence shown here is derived from an EMBL/GenBank/DDBJ whole genome shotgun (WGS) entry which is preliminary data.</text>
</comment>
<evidence type="ECO:0008006" key="4">
    <source>
        <dbReference type="Google" id="ProtNLM"/>
    </source>
</evidence>